<evidence type="ECO:0000313" key="2">
    <source>
        <dbReference type="EMBL" id="MFC4672055.1"/>
    </source>
</evidence>
<keyword evidence="1" id="KW-1133">Transmembrane helix</keyword>
<protein>
    <recommendedName>
        <fullName evidence="4">Holin of 3TMs, for gene-transfer release</fullName>
    </recommendedName>
</protein>
<name>A0ABV9KPJ7_9RHOB</name>
<dbReference type="Proteomes" id="UP001595973">
    <property type="component" value="Unassembled WGS sequence"/>
</dbReference>
<reference evidence="3" key="1">
    <citation type="journal article" date="2019" name="Int. J. Syst. Evol. Microbiol.">
        <title>The Global Catalogue of Microorganisms (GCM) 10K type strain sequencing project: providing services to taxonomists for standard genome sequencing and annotation.</title>
        <authorList>
            <consortium name="The Broad Institute Genomics Platform"/>
            <consortium name="The Broad Institute Genome Sequencing Center for Infectious Disease"/>
            <person name="Wu L."/>
            <person name="Ma J."/>
        </authorList>
    </citation>
    <scope>NUCLEOTIDE SEQUENCE [LARGE SCALE GENOMIC DNA]</scope>
    <source>
        <strain evidence="3">CGMCC 4.7283</strain>
    </source>
</reference>
<evidence type="ECO:0008006" key="4">
    <source>
        <dbReference type="Google" id="ProtNLM"/>
    </source>
</evidence>
<keyword evidence="1" id="KW-0812">Transmembrane</keyword>
<evidence type="ECO:0000313" key="3">
    <source>
        <dbReference type="Proteomes" id="UP001595973"/>
    </source>
</evidence>
<dbReference type="RefSeq" id="WP_380723276.1">
    <property type="nucleotide sequence ID" value="NZ_JBHSGI010000040.1"/>
</dbReference>
<comment type="caution">
    <text evidence="2">The sequence shown here is derived from an EMBL/GenBank/DDBJ whole genome shotgun (WGS) entry which is preliminary data.</text>
</comment>
<dbReference type="EMBL" id="JBHSGI010000040">
    <property type="protein sequence ID" value="MFC4672055.1"/>
    <property type="molecule type" value="Genomic_DNA"/>
</dbReference>
<feature type="transmembrane region" description="Helical" evidence="1">
    <location>
        <begin position="54"/>
        <end position="81"/>
    </location>
</feature>
<proteinExistence type="predicted"/>
<keyword evidence="1" id="KW-0472">Membrane</keyword>
<evidence type="ECO:0000256" key="1">
    <source>
        <dbReference type="SAM" id="Phobius"/>
    </source>
</evidence>
<accession>A0ABV9KPJ7</accession>
<keyword evidence="3" id="KW-1185">Reference proteome</keyword>
<sequence>MLGRLISFLTGGFLGRILDTVDHAIEAETDREKIKGDIIREHYRNRADWMRAGGFWLCLLFALPLAFWFGAVVVYSVFWCAGCAFPQPWTIAALPPPLDDWAGAIIVSIFGVIGVTRFSKGA</sequence>
<gene>
    <name evidence="2" type="ORF">ACFO5X_26135</name>
</gene>
<feature type="transmembrane region" description="Helical" evidence="1">
    <location>
        <begin position="101"/>
        <end position="119"/>
    </location>
</feature>
<organism evidence="2 3">
    <name type="scientific">Seohaeicola nanhaiensis</name>
    <dbReference type="NCBI Taxonomy" id="1387282"/>
    <lineage>
        <taxon>Bacteria</taxon>
        <taxon>Pseudomonadati</taxon>
        <taxon>Pseudomonadota</taxon>
        <taxon>Alphaproteobacteria</taxon>
        <taxon>Rhodobacterales</taxon>
        <taxon>Roseobacteraceae</taxon>
        <taxon>Seohaeicola</taxon>
    </lineage>
</organism>